<protein>
    <submittedName>
        <fullName evidence="3">Putative amidohydrolase YtcJ</fullName>
    </submittedName>
</protein>
<dbReference type="OrthoDB" id="3501663at2759"/>
<evidence type="ECO:0000259" key="2">
    <source>
        <dbReference type="Pfam" id="PF07969"/>
    </source>
</evidence>
<keyword evidence="1" id="KW-0732">Signal</keyword>
<dbReference type="AlphaFoldDB" id="A0A2V3IQ03"/>
<dbReference type="Gene3D" id="2.30.40.10">
    <property type="entry name" value="Urease, subunit C, domain 1"/>
    <property type="match status" value="1"/>
</dbReference>
<evidence type="ECO:0000313" key="3">
    <source>
        <dbReference type="EMBL" id="PXF44162.1"/>
    </source>
</evidence>
<dbReference type="Proteomes" id="UP000247409">
    <property type="component" value="Unassembled WGS sequence"/>
</dbReference>
<gene>
    <name evidence="3" type="ORF">BWQ96_06089</name>
</gene>
<sequence>MDAFEHRHTYHVSIALRILPLVFLLAAHVSAQFADPSSSRNASNPRATRSTKPVVLRNAAIYTGDQSAPWAQSFAYSENGIILHVGSNKAVTKALQQAGITDVNRVDMKGAFVMPSFQDIHTHIPEAGINSISGLFCTLQTGRSVKQYVSDLRKCAQNEESSDSWLRAAGASLYAFDEDTSPLKMLDEEFPSRPVIVLDDLGHGAWINSRAMKLAGIEGDDDPQGGMYGWDEAGDFNGLLFENAQQKARDAAKLTYRDMYDGLLEALYIVAKNGITTVSDAGGFWTRGIVDLWLDALENDDVTVRAKNSLYIYPDMKLRKQLRKVNELYRNGKGEDDLVSFNTAKIYVDGILGLGTALLLDDYDYPLNEEYPRGFPYFKNSALKKYTRELIKNGFAINFHSIGDGAVRKALDVLESIPNSKKSRSRITHAYMIDAADDARFKKLNVIPDFQMAPDGISKSYQEEMSELIGDRAYELIPTKRLLAAGATVTISSDWDADPISPITSMMRALQSKRVPDLETAIKLWTLNPAYALRHDDVTGSLEKGKYADYVVLSKNLFDIKTGAFKKVKVKKTVLGGRVVYEQ</sequence>
<name>A0A2V3IQ03_9FLOR</name>
<dbReference type="PANTHER" id="PTHR22642:SF2">
    <property type="entry name" value="PROTEIN LONG AFTER FAR-RED 3"/>
    <property type="match status" value="1"/>
</dbReference>
<keyword evidence="4" id="KW-1185">Reference proteome</keyword>
<feature type="chain" id="PRO_5015928270" evidence="1">
    <location>
        <begin position="32"/>
        <end position="583"/>
    </location>
</feature>
<reference evidence="3 4" key="1">
    <citation type="journal article" date="2018" name="Mol. Biol. Evol.">
        <title>Analysis of the draft genome of the red seaweed Gracilariopsis chorda provides insights into genome size evolution in Rhodophyta.</title>
        <authorList>
            <person name="Lee J."/>
            <person name="Yang E.C."/>
            <person name="Graf L."/>
            <person name="Yang J.H."/>
            <person name="Qiu H."/>
            <person name="Zel Zion U."/>
            <person name="Chan C.X."/>
            <person name="Stephens T.G."/>
            <person name="Weber A.P.M."/>
            <person name="Boo G.H."/>
            <person name="Boo S.M."/>
            <person name="Kim K.M."/>
            <person name="Shin Y."/>
            <person name="Jung M."/>
            <person name="Lee S.J."/>
            <person name="Yim H.S."/>
            <person name="Lee J.H."/>
            <person name="Bhattacharya D."/>
            <person name="Yoon H.S."/>
        </authorList>
    </citation>
    <scope>NUCLEOTIDE SEQUENCE [LARGE SCALE GENOMIC DNA]</scope>
    <source>
        <strain evidence="3 4">SKKU-2015</strain>
        <tissue evidence="3">Whole body</tissue>
    </source>
</reference>
<proteinExistence type="predicted"/>
<dbReference type="SUPFAM" id="SSF51556">
    <property type="entry name" value="Metallo-dependent hydrolases"/>
    <property type="match status" value="1"/>
</dbReference>
<keyword evidence="3" id="KW-0378">Hydrolase</keyword>
<dbReference type="PANTHER" id="PTHR22642">
    <property type="entry name" value="IMIDAZOLONEPROPIONASE"/>
    <property type="match status" value="1"/>
</dbReference>
<dbReference type="Gene3D" id="3.10.310.70">
    <property type="match status" value="1"/>
</dbReference>
<dbReference type="GO" id="GO:0016810">
    <property type="term" value="F:hydrolase activity, acting on carbon-nitrogen (but not peptide) bonds"/>
    <property type="evidence" value="ECO:0007669"/>
    <property type="project" value="InterPro"/>
</dbReference>
<dbReference type="STRING" id="448386.A0A2V3IQ03"/>
<dbReference type="EMBL" id="NBIV01000100">
    <property type="protein sequence ID" value="PXF44162.1"/>
    <property type="molecule type" value="Genomic_DNA"/>
</dbReference>
<dbReference type="InterPro" id="IPR013108">
    <property type="entry name" value="Amidohydro_3"/>
</dbReference>
<dbReference type="SUPFAM" id="SSF51338">
    <property type="entry name" value="Composite domain of metallo-dependent hydrolases"/>
    <property type="match status" value="1"/>
</dbReference>
<accession>A0A2V3IQ03</accession>
<feature type="signal peptide" evidence="1">
    <location>
        <begin position="1"/>
        <end position="31"/>
    </location>
</feature>
<dbReference type="InterPro" id="IPR032466">
    <property type="entry name" value="Metal_Hydrolase"/>
</dbReference>
<dbReference type="InterPro" id="IPR011059">
    <property type="entry name" value="Metal-dep_hydrolase_composite"/>
</dbReference>
<feature type="domain" description="Amidohydrolase 3" evidence="2">
    <location>
        <begin position="106"/>
        <end position="581"/>
    </location>
</feature>
<comment type="caution">
    <text evidence="3">The sequence shown here is derived from an EMBL/GenBank/DDBJ whole genome shotgun (WGS) entry which is preliminary data.</text>
</comment>
<dbReference type="Gene3D" id="3.20.20.140">
    <property type="entry name" value="Metal-dependent hydrolases"/>
    <property type="match status" value="1"/>
</dbReference>
<dbReference type="Pfam" id="PF07969">
    <property type="entry name" value="Amidohydro_3"/>
    <property type="match status" value="1"/>
</dbReference>
<organism evidence="3 4">
    <name type="scientific">Gracilariopsis chorda</name>
    <dbReference type="NCBI Taxonomy" id="448386"/>
    <lineage>
        <taxon>Eukaryota</taxon>
        <taxon>Rhodophyta</taxon>
        <taxon>Florideophyceae</taxon>
        <taxon>Rhodymeniophycidae</taxon>
        <taxon>Gracilariales</taxon>
        <taxon>Gracilariaceae</taxon>
        <taxon>Gracilariopsis</taxon>
    </lineage>
</organism>
<evidence type="ECO:0000256" key="1">
    <source>
        <dbReference type="SAM" id="SignalP"/>
    </source>
</evidence>
<evidence type="ECO:0000313" key="4">
    <source>
        <dbReference type="Proteomes" id="UP000247409"/>
    </source>
</evidence>